<evidence type="ECO:0000256" key="1">
    <source>
        <dbReference type="SAM" id="MobiDB-lite"/>
    </source>
</evidence>
<name>A0AAD1VSD0_PELCU</name>
<keyword evidence="3" id="KW-1185">Reference proteome</keyword>
<protein>
    <submittedName>
        <fullName evidence="2">Uncharacterized protein</fullName>
    </submittedName>
</protein>
<dbReference type="EMBL" id="OW240913">
    <property type="protein sequence ID" value="CAH2249980.1"/>
    <property type="molecule type" value="Genomic_DNA"/>
</dbReference>
<dbReference type="AlphaFoldDB" id="A0AAD1VSD0"/>
<evidence type="ECO:0000313" key="3">
    <source>
        <dbReference type="Proteomes" id="UP001295444"/>
    </source>
</evidence>
<proteinExistence type="predicted"/>
<feature type="region of interest" description="Disordered" evidence="1">
    <location>
        <begin position="53"/>
        <end position="150"/>
    </location>
</feature>
<sequence>MDAYLYATRALKMVDEHPPVELTLIPTSSFSVESSLQKLEAISTRFWAKLEARAVASPPQQESVDQQVNPGESGGPPPSTEGKQAPDLTPLYLPGSRAIQGSAPPRPPHQQQPTVHKIGADPYSPYGRDLVPLRDQAHGMEAPATTLAQA</sequence>
<gene>
    <name evidence="2" type="ORF">PECUL_23A021772</name>
</gene>
<feature type="compositionally biased region" description="Polar residues" evidence="1">
    <location>
        <begin position="58"/>
        <end position="69"/>
    </location>
</feature>
<organism evidence="2 3">
    <name type="scientific">Pelobates cultripes</name>
    <name type="common">Western spadefoot toad</name>
    <dbReference type="NCBI Taxonomy" id="61616"/>
    <lineage>
        <taxon>Eukaryota</taxon>
        <taxon>Metazoa</taxon>
        <taxon>Chordata</taxon>
        <taxon>Craniata</taxon>
        <taxon>Vertebrata</taxon>
        <taxon>Euteleostomi</taxon>
        <taxon>Amphibia</taxon>
        <taxon>Batrachia</taxon>
        <taxon>Anura</taxon>
        <taxon>Pelobatoidea</taxon>
        <taxon>Pelobatidae</taxon>
        <taxon>Pelobates</taxon>
    </lineage>
</organism>
<accession>A0AAD1VSD0</accession>
<evidence type="ECO:0000313" key="2">
    <source>
        <dbReference type="EMBL" id="CAH2249980.1"/>
    </source>
</evidence>
<reference evidence="2" key="1">
    <citation type="submission" date="2022-03" db="EMBL/GenBank/DDBJ databases">
        <authorList>
            <person name="Alioto T."/>
            <person name="Alioto T."/>
            <person name="Gomez Garrido J."/>
        </authorList>
    </citation>
    <scope>NUCLEOTIDE SEQUENCE</scope>
</reference>
<dbReference type="Proteomes" id="UP001295444">
    <property type="component" value="Chromosome 02"/>
</dbReference>